<dbReference type="InterPro" id="IPR004345">
    <property type="entry name" value="TB2_DP1_HVA22"/>
</dbReference>
<dbReference type="EMBL" id="CAJJDM010000129">
    <property type="protein sequence ID" value="CAD8105122.1"/>
    <property type="molecule type" value="Genomic_DNA"/>
</dbReference>
<dbReference type="Proteomes" id="UP000688137">
    <property type="component" value="Unassembled WGS sequence"/>
</dbReference>
<keyword evidence="5 7" id="KW-0472">Membrane</keyword>
<evidence type="ECO:0000256" key="3">
    <source>
        <dbReference type="ARBA" id="ARBA00022692"/>
    </source>
</evidence>
<gene>
    <name evidence="8" type="ORF">PPRIM_AZ9-3.1.T1260061</name>
</gene>
<keyword evidence="3 7" id="KW-0812">Transmembrane</keyword>
<feature type="transmembrane region" description="Helical" evidence="7">
    <location>
        <begin position="90"/>
        <end position="109"/>
    </location>
</feature>
<keyword evidence="9" id="KW-1185">Reference proteome</keyword>
<evidence type="ECO:0000313" key="9">
    <source>
        <dbReference type="Proteomes" id="UP000688137"/>
    </source>
</evidence>
<evidence type="ECO:0000256" key="6">
    <source>
        <dbReference type="RuleBase" id="RU362006"/>
    </source>
</evidence>
<dbReference type="AlphaFoldDB" id="A0A8S1PPZ6"/>
<evidence type="ECO:0000256" key="7">
    <source>
        <dbReference type="SAM" id="Phobius"/>
    </source>
</evidence>
<evidence type="ECO:0000256" key="1">
    <source>
        <dbReference type="ARBA" id="ARBA00004141"/>
    </source>
</evidence>
<dbReference type="PANTHER" id="PTHR12300:SF161">
    <property type="entry name" value="RECEPTOR EXPRESSION-ENHANCING PROTEIN"/>
    <property type="match status" value="1"/>
</dbReference>
<comment type="similarity">
    <text evidence="2 6">Belongs to the DP1 family.</text>
</comment>
<dbReference type="Pfam" id="PF03134">
    <property type="entry name" value="TB2_DP1_HVA22"/>
    <property type="match status" value="1"/>
</dbReference>
<feature type="transmembrane region" description="Helical" evidence="7">
    <location>
        <begin position="40"/>
        <end position="69"/>
    </location>
</feature>
<reference evidence="8" key="1">
    <citation type="submission" date="2021-01" db="EMBL/GenBank/DDBJ databases">
        <authorList>
            <consortium name="Genoscope - CEA"/>
            <person name="William W."/>
        </authorList>
    </citation>
    <scope>NUCLEOTIDE SEQUENCE</scope>
</reference>
<keyword evidence="4 7" id="KW-1133">Transmembrane helix</keyword>
<evidence type="ECO:0008006" key="10">
    <source>
        <dbReference type="Google" id="ProtNLM"/>
    </source>
</evidence>
<name>A0A8S1PPZ6_PARPR</name>
<dbReference type="GO" id="GO:0016020">
    <property type="term" value="C:membrane"/>
    <property type="evidence" value="ECO:0007669"/>
    <property type="project" value="UniProtKB-SubCell"/>
</dbReference>
<evidence type="ECO:0000256" key="2">
    <source>
        <dbReference type="ARBA" id="ARBA00008573"/>
    </source>
</evidence>
<dbReference type="PANTHER" id="PTHR12300">
    <property type="entry name" value="HVA22-LIKE PROTEINS"/>
    <property type="match status" value="1"/>
</dbReference>
<comment type="subcellular location">
    <subcellularLocation>
        <location evidence="1 6">Membrane</location>
        <topology evidence="1 6">Multi-pass membrane protein</topology>
    </subcellularLocation>
</comment>
<dbReference type="OMA" id="DTQYWVV"/>
<sequence>MNILLEKLDPFVSKCGLDNMDQIEILKGPCKKIGVRPAHVVFICGVVSLASIVLGIAARFLSTFVSMIYPAYRSIKAIESGEKTDDKQWLSYWILFSLITLADSSIGFILEFIPFYHVIRLALFVILFHPSLNGAEKVYQALVQPVYQKYHKHIDQQIDQMSNKLKNQNIY</sequence>
<evidence type="ECO:0000256" key="4">
    <source>
        <dbReference type="ARBA" id="ARBA00022989"/>
    </source>
</evidence>
<accession>A0A8S1PPZ6</accession>
<evidence type="ECO:0000256" key="5">
    <source>
        <dbReference type="ARBA" id="ARBA00023136"/>
    </source>
</evidence>
<protein>
    <recommendedName>
        <fullName evidence="10">Receptor expression-enhancing protein</fullName>
    </recommendedName>
</protein>
<proteinExistence type="inferred from homology"/>
<organism evidence="8 9">
    <name type="scientific">Paramecium primaurelia</name>
    <dbReference type="NCBI Taxonomy" id="5886"/>
    <lineage>
        <taxon>Eukaryota</taxon>
        <taxon>Sar</taxon>
        <taxon>Alveolata</taxon>
        <taxon>Ciliophora</taxon>
        <taxon>Intramacronucleata</taxon>
        <taxon>Oligohymenophorea</taxon>
        <taxon>Peniculida</taxon>
        <taxon>Parameciidae</taxon>
        <taxon>Paramecium</taxon>
    </lineage>
</organism>
<evidence type="ECO:0000313" key="8">
    <source>
        <dbReference type="EMBL" id="CAD8105122.1"/>
    </source>
</evidence>
<comment type="caution">
    <text evidence="8">The sequence shown here is derived from an EMBL/GenBank/DDBJ whole genome shotgun (WGS) entry which is preliminary data.</text>
</comment>